<dbReference type="GO" id="GO:0016197">
    <property type="term" value="P:endosomal transport"/>
    <property type="evidence" value="ECO:0007669"/>
    <property type="project" value="TreeGrafter"/>
</dbReference>
<evidence type="ECO:0000313" key="3">
    <source>
        <dbReference type="EMBL" id="KAK2160738.1"/>
    </source>
</evidence>
<comment type="similarity">
    <text evidence="1">Belongs to the BLOC1S2 family.</text>
</comment>
<dbReference type="GO" id="GO:0000930">
    <property type="term" value="C:gamma-tubulin complex"/>
    <property type="evidence" value="ECO:0007669"/>
    <property type="project" value="TreeGrafter"/>
</dbReference>
<dbReference type="GO" id="GO:0031083">
    <property type="term" value="C:BLOC-1 complex"/>
    <property type="evidence" value="ECO:0007669"/>
    <property type="project" value="TreeGrafter"/>
</dbReference>
<dbReference type="PANTHER" id="PTHR46479:SF1">
    <property type="entry name" value="BIOGENESIS OF LYSOSOME-RELATED ORGANELLES COMPLEX 1 SUBUNIT 2"/>
    <property type="match status" value="1"/>
</dbReference>
<comment type="caution">
    <text evidence="3">The sequence shown here is derived from an EMBL/GenBank/DDBJ whole genome shotgun (WGS) entry which is preliminary data.</text>
</comment>
<dbReference type="EMBL" id="JAODUP010000127">
    <property type="protein sequence ID" value="KAK2160738.1"/>
    <property type="molecule type" value="Genomic_DNA"/>
</dbReference>
<dbReference type="Pfam" id="PF10046">
    <property type="entry name" value="BLOC1_2"/>
    <property type="match status" value="1"/>
</dbReference>
<evidence type="ECO:0000256" key="2">
    <source>
        <dbReference type="SAM" id="MobiDB-lite"/>
    </source>
</evidence>
<dbReference type="AlphaFoldDB" id="A0AAD9JYD1"/>
<proteinExistence type="inferred from homology"/>
<sequence length="127" mass="14814">MANKYVNRIESAAEVREPPPPDVTQLCRDTFHKTAEYINGELVCTAEDYRLLENMNKATLNKYIEMKQITSNISKSIKDLNEKCKYIPYLEKIDQIEESVASLEQAAYKLDAYSKRLESKFKQLEKR</sequence>
<dbReference type="InterPro" id="IPR019269">
    <property type="entry name" value="BLOC1_su2"/>
</dbReference>
<evidence type="ECO:0008006" key="5">
    <source>
        <dbReference type="Google" id="ProtNLM"/>
    </source>
</evidence>
<name>A0AAD9JYD1_9ANNE</name>
<reference evidence="3" key="1">
    <citation type="journal article" date="2023" name="Mol. Biol. Evol.">
        <title>Third-Generation Sequencing Reveals the Adaptive Role of the Epigenome in Three Deep-Sea Polychaetes.</title>
        <authorList>
            <person name="Perez M."/>
            <person name="Aroh O."/>
            <person name="Sun Y."/>
            <person name="Lan Y."/>
            <person name="Juniper S.K."/>
            <person name="Young C.R."/>
            <person name="Angers B."/>
            <person name="Qian P.Y."/>
        </authorList>
    </citation>
    <scope>NUCLEOTIDE SEQUENCE</scope>
    <source>
        <strain evidence="3">P08H-3</strain>
    </source>
</reference>
<protein>
    <recommendedName>
        <fullName evidence="5">Biogenesis of lysosome-related organelles complex 1 subunit 2</fullName>
    </recommendedName>
</protein>
<evidence type="ECO:0000313" key="4">
    <source>
        <dbReference type="Proteomes" id="UP001208570"/>
    </source>
</evidence>
<organism evidence="3 4">
    <name type="scientific">Paralvinella palmiformis</name>
    <dbReference type="NCBI Taxonomy" id="53620"/>
    <lineage>
        <taxon>Eukaryota</taxon>
        <taxon>Metazoa</taxon>
        <taxon>Spiralia</taxon>
        <taxon>Lophotrochozoa</taxon>
        <taxon>Annelida</taxon>
        <taxon>Polychaeta</taxon>
        <taxon>Sedentaria</taxon>
        <taxon>Canalipalpata</taxon>
        <taxon>Terebellida</taxon>
        <taxon>Terebelliformia</taxon>
        <taxon>Alvinellidae</taxon>
        <taxon>Paralvinella</taxon>
    </lineage>
</organism>
<dbReference type="PANTHER" id="PTHR46479">
    <property type="entry name" value="BIOGENESIS OF LYSOSOME-RELATED ORGANELLES COMPLEX 1 SUBUNIT 2"/>
    <property type="match status" value="1"/>
</dbReference>
<dbReference type="GO" id="GO:0099078">
    <property type="term" value="C:BORC complex"/>
    <property type="evidence" value="ECO:0007669"/>
    <property type="project" value="TreeGrafter"/>
</dbReference>
<evidence type="ECO:0000256" key="1">
    <source>
        <dbReference type="ARBA" id="ARBA00008468"/>
    </source>
</evidence>
<keyword evidence="4" id="KW-1185">Reference proteome</keyword>
<accession>A0AAD9JYD1</accession>
<dbReference type="GO" id="GO:0043015">
    <property type="term" value="F:gamma-tubulin binding"/>
    <property type="evidence" value="ECO:0007669"/>
    <property type="project" value="TreeGrafter"/>
</dbReference>
<gene>
    <name evidence="3" type="ORF">LSH36_127g06053</name>
</gene>
<dbReference type="Proteomes" id="UP001208570">
    <property type="component" value="Unassembled WGS sequence"/>
</dbReference>
<feature type="region of interest" description="Disordered" evidence="2">
    <location>
        <begin position="1"/>
        <end position="20"/>
    </location>
</feature>
<dbReference type="GO" id="GO:0032418">
    <property type="term" value="P:lysosome localization"/>
    <property type="evidence" value="ECO:0007669"/>
    <property type="project" value="TreeGrafter"/>
</dbReference>